<dbReference type="GO" id="GO:0004519">
    <property type="term" value="F:endonuclease activity"/>
    <property type="evidence" value="ECO:0007669"/>
    <property type="project" value="UniProtKB-KW"/>
</dbReference>
<dbReference type="Pfam" id="PF13391">
    <property type="entry name" value="HNH_2"/>
    <property type="match status" value="1"/>
</dbReference>
<name>A0A316ELE7_9BURK</name>
<evidence type="ECO:0000313" key="2">
    <source>
        <dbReference type="EMBL" id="PWK32334.1"/>
    </source>
</evidence>
<dbReference type="InterPro" id="IPR003615">
    <property type="entry name" value="HNH_nuc"/>
</dbReference>
<dbReference type="EMBL" id="QGGT01000007">
    <property type="protein sequence ID" value="PWK32334.1"/>
    <property type="molecule type" value="Genomic_DNA"/>
</dbReference>
<keyword evidence="3" id="KW-1185">Reference proteome</keyword>
<gene>
    <name evidence="2" type="ORF">C7419_107125</name>
</gene>
<reference evidence="2 3" key="1">
    <citation type="submission" date="2018-05" db="EMBL/GenBank/DDBJ databases">
        <title>Genomic Encyclopedia of Type Strains, Phase IV (KMG-V): Genome sequencing to study the core and pangenomes of soil and plant-associated prokaryotes.</title>
        <authorList>
            <person name="Whitman W."/>
        </authorList>
    </citation>
    <scope>NUCLEOTIDE SEQUENCE [LARGE SCALE GENOMIC DNA]</scope>
    <source>
        <strain evidence="2 3">SLV-132</strain>
    </source>
</reference>
<keyword evidence="2" id="KW-0378">Hydrolase</keyword>
<comment type="caution">
    <text evidence="2">The sequence shown here is derived from an EMBL/GenBank/DDBJ whole genome shotgun (WGS) entry which is preliminary data.</text>
</comment>
<evidence type="ECO:0000313" key="3">
    <source>
        <dbReference type="Proteomes" id="UP000245754"/>
    </source>
</evidence>
<keyword evidence="2" id="KW-0255">Endonuclease</keyword>
<dbReference type="RefSeq" id="WP_109585164.1">
    <property type="nucleotide sequence ID" value="NZ_QGGT01000007.1"/>
</dbReference>
<organism evidence="2 3">
    <name type="scientific">Cupriavidus plantarum</name>
    <dbReference type="NCBI Taxonomy" id="942865"/>
    <lineage>
        <taxon>Bacteria</taxon>
        <taxon>Pseudomonadati</taxon>
        <taxon>Pseudomonadota</taxon>
        <taxon>Betaproteobacteria</taxon>
        <taxon>Burkholderiales</taxon>
        <taxon>Burkholderiaceae</taxon>
        <taxon>Cupriavidus</taxon>
    </lineage>
</organism>
<proteinExistence type="predicted"/>
<dbReference type="Proteomes" id="UP000245754">
    <property type="component" value="Unassembled WGS sequence"/>
</dbReference>
<evidence type="ECO:0000259" key="1">
    <source>
        <dbReference type="Pfam" id="PF13391"/>
    </source>
</evidence>
<protein>
    <submittedName>
        <fullName evidence="2">HNH endonuclease</fullName>
    </submittedName>
</protein>
<accession>A0A316ELE7</accession>
<keyword evidence="2" id="KW-0540">Nuclease</keyword>
<dbReference type="AlphaFoldDB" id="A0A316ELE7"/>
<sequence>MDELLGRDGGMAFYWVNVGKTIKEVQSGNFLWAPEASQSETGASTRREHWENVAKVKAGDVIFCYHEKQITDIAIATRDAYSAERPATRSFSEWGNTGNRVDVELRELKTPIHRDDIASDFISLYQQRSVPNLFNREGRINQIYMARLLPDAAAYLLERAHLIEEFETKLVDQEPSKRKLAETTREAIVKARVGQGLFRAELLRVWNSQCSLTGLSNPDLLIASHIHAWTLSNNDQRIDADNGLLLAPHIDRLFDRGLISFDDHGGLLISTSLAQKDRELLALDRYTKLRHISAENREYMKLHRDRHGFKPA</sequence>
<feature type="domain" description="HNH nuclease" evidence="1">
    <location>
        <begin position="210"/>
        <end position="262"/>
    </location>
</feature>